<gene>
    <name evidence="5" type="ORF">CPEL01642_LOCUS3660</name>
</gene>
<dbReference type="InterPro" id="IPR016024">
    <property type="entry name" value="ARM-type_fold"/>
</dbReference>
<dbReference type="InterPro" id="IPR007206">
    <property type="entry name" value="Protein_HGH1_C"/>
</dbReference>
<name>A0A7S0PZG6_9EUKA</name>
<dbReference type="InterPro" id="IPR007205">
    <property type="entry name" value="Protein_HGH1_N"/>
</dbReference>
<organism evidence="5">
    <name type="scientific">Coccolithus braarudii</name>
    <dbReference type="NCBI Taxonomy" id="221442"/>
    <lineage>
        <taxon>Eukaryota</taxon>
        <taxon>Haptista</taxon>
        <taxon>Haptophyta</taxon>
        <taxon>Prymnesiophyceae</taxon>
        <taxon>Coccolithales</taxon>
        <taxon>Coccolithaceae</taxon>
        <taxon>Coccolithus</taxon>
    </lineage>
</organism>
<evidence type="ECO:0000259" key="3">
    <source>
        <dbReference type="Pfam" id="PF04063"/>
    </source>
</evidence>
<reference evidence="5" key="1">
    <citation type="submission" date="2021-01" db="EMBL/GenBank/DDBJ databases">
        <authorList>
            <person name="Corre E."/>
            <person name="Pelletier E."/>
            <person name="Niang G."/>
            <person name="Scheremetjew M."/>
            <person name="Finn R."/>
            <person name="Kale V."/>
            <person name="Holt S."/>
            <person name="Cochrane G."/>
            <person name="Meng A."/>
            <person name="Brown T."/>
            <person name="Cohen L."/>
        </authorList>
    </citation>
    <scope>NUCLEOTIDE SEQUENCE</scope>
    <source>
        <strain evidence="5">PLY182g</strain>
    </source>
</reference>
<feature type="domain" description="Protein HGH1 N-terminal" evidence="3">
    <location>
        <begin position="69"/>
        <end position="216"/>
    </location>
</feature>
<dbReference type="Pfam" id="PF04063">
    <property type="entry name" value="DUF383"/>
    <property type="match status" value="1"/>
</dbReference>
<evidence type="ECO:0000256" key="2">
    <source>
        <dbReference type="ARBA" id="ARBA00014076"/>
    </source>
</evidence>
<dbReference type="InterPro" id="IPR011989">
    <property type="entry name" value="ARM-like"/>
</dbReference>
<dbReference type="PANTHER" id="PTHR13387">
    <property type="entry name" value="PROTEIN HGH1 HOMOLOG"/>
    <property type="match status" value="1"/>
</dbReference>
<evidence type="ECO:0000256" key="1">
    <source>
        <dbReference type="ARBA" id="ARBA00006712"/>
    </source>
</evidence>
<comment type="similarity">
    <text evidence="1">Belongs to the HGH1 family.</text>
</comment>
<protein>
    <recommendedName>
        <fullName evidence="2">Protein HGH1 homolog</fullName>
    </recommendedName>
</protein>
<feature type="domain" description="Protein HGH1 C-terminal" evidence="4">
    <location>
        <begin position="238"/>
        <end position="281"/>
    </location>
</feature>
<dbReference type="Pfam" id="PF04064">
    <property type="entry name" value="DUF384"/>
    <property type="match status" value="1"/>
</dbReference>
<proteinExistence type="inferred from homology"/>
<dbReference type="InterPro" id="IPR039717">
    <property type="entry name" value="Hgh1"/>
</dbReference>
<dbReference type="SUPFAM" id="SSF48371">
    <property type="entry name" value="ARM repeat"/>
    <property type="match status" value="1"/>
</dbReference>
<evidence type="ECO:0000313" key="5">
    <source>
        <dbReference type="EMBL" id="CAD8600330.1"/>
    </source>
</evidence>
<dbReference type="EMBL" id="HBEY01007518">
    <property type="protein sequence ID" value="CAD8600330.1"/>
    <property type="molecule type" value="Transcribed_RNA"/>
</dbReference>
<accession>A0A7S0PZG6</accession>
<dbReference type="AlphaFoldDB" id="A0A7S0PZG6"/>
<dbReference type="PANTHER" id="PTHR13387:SF9">
    <property type="entry name" value="PROTEIN HGH1 HOMOLOG"/>
    <property type="match status" value="1"/>
</dbReference>
<sequence>MLSTLDDTLLPPLLKMVRIREVGAAVPAANALVNLAQQPATRSKLIELGGIDVSLRAVCATEKASDTDNQKLAHVSCMLLANLTQCEAAVTELVEHERTSTVLDLFAKADANDLRFEQLPAALTQMLAAPAGRSLVLSRQGVAHSLCSCLRQDDGRLAGAALALRNLCFEAGTAASARAGLLLVLEDIILAIAARLHVESAQYDDEDFGKLPLLVQEVVSTPMQPVAESSVRLALTEALVLLTASSEAREAMRRLCIYPVLREAHKAEEAESVKDANEMLVGEFML</sequence>
<dbReference type="Gene3D" id="1.25.10.10">
    <property type="entry name" value="Leucine-rich Repeat Variant"/>
    <property type="match status" value="1"/>
</dbReference>
<evidence type="ECO:0000259" key="4">
    <source>
        <dbReference type="Pfam" id="PF04064"/>
    </source>
</evidence>